<organism evidence="1 2">
    <name type="scientific">Gigaspora margarita</name>
    <dbReference type="NCBI Taxonomy" id="4874"/>
    <lineage>
        <taxon>Eukaryota</taxon>
        <taxon>Fungi</taxon>
        <taxon>Fungi incertae sedis</taxon>
        <taxon>Mucoromycota</taxon>
        <taxon>Glomeromycotina</taxon>
        <taxon>Glomeromycetes</taxon>
        <taxon>Diversisporales</taxon>
        <taxon>Gigasporaceae</taxon>
        <taxon>Gigaspora</taxon>
    </lineage>
</organism>
<evidence type="ECO:0000313" key="2">
    <source>
        <dbReference type="Proteomes" id="UP000789901"/>
    </source>
</evidence>
<feature type="non-terminal residue" evidence="1">
    <location>
        <position position="42"/>
    </location>
</feature>
<comment type="caution">
    <text evidence="1">The sequence shown here is derived from an EMBL/GenBank/DDBJ whole genome shotgun (WGS) entry which is preliminary data.</text>
</comment>
<sequence length="42" mass="5000">LEAFKRADVANYWSEKRMLKIASGYLYGLAANWHKEKRDQLK</sequence>
<protein>
    <submittedName>
        <fullName evidence="1">20927_t:CDS:1</fullName>
    </submittedName>
</protein>
<keyword evidence="2" id="KW-1185">Reference proteome</keyword>
<proteinExistence type="predicted"/>
<dbReference type="EMBL" id="CAJVQB010116175">
    <property type="protein sequence ID" value="CAG8852795.1"/>
    <property type="molecule type" value="Genomic_DNA"/>
</dbReference>
<gene>
    <name evidence="1" type="ORF">GMARGA_LOCUS41616</name>
</gene>
<evidence type="ECO:0000313" key="1">
    <source>
        <dbReference type="EMBL" id="CAG8852795.1"/>
    </source>
</evidence>
<name>A0ABN7XDW3_GIGMA</name>
<reference evidence="1 2" key="1">
    <citation type="submission" date="2021-06" db="EMBL/GenBank/DDBJ databases">
        <authorList>
            <person name="Kallberg Y."/>
            <person name="Tangrot J."/>
            <person name="Rosling A."/>
        </authorList>
    </citation>
    <scope>NUCLEOTIDE SEQUENCE [LARGE SCALE GENOMIC DNA]</scope>
    <source>
        <strain evidence="1 2">120-4 pot B 10/14</strain>
    </source>
</reference>
<feature type="non-terminal residue" evidence="1">
    <location>
        <position position="1"/>
    </location>
</feature>
<dbReference type="Proteomes" id="UP000789901">
    <property type="component" value="Unassembled WGS sequence"/>
</dbReference>
<accession>A0ABN7XDW3</accession>